<evidence type="ECO:0000313" key="2">
    <source>
        <dbReference type="Proteomes" id="UP000231279"/>
    </source>
</evidence>
<proteinExistence type="predicted"/>
<protein>
    <submittedName>
        <fullName evidence="1">Uncharacterized protein</fullName>
    </submittedName>
</protein>
<dbReference type="EMBL" id="NKXS01000661">
    <property type="protein sequence ID" value="PIN22939.1"/>
    <property type="molecule type" value="Genomic_DNA"/>
</dbReference>
<comment type="caution">
    <text evidence="1">The sequence shown here is derived from an EMBL/GenBank/DDBJ whole genome shotgun (WGS) entry which is preliminary data.</text>
</comment>
<name>A0A2G9HZK4_9LAMI</name>
<dbReference type="AlphaFoldDB" id="A0A2G9HZK4"/>
<dbReference type="Proteomes" id="UP000231279">
    <property type="component" value="Unassembled WGS sequence"/>
</dbReference>
<gene>
    <name evidence="1" type="ORF">CDL12_04348</name>
</gene>
<reference evidence="2" key="1">
    <citation type="journal article" date="2018" name="Gigascience">
        <title>Genome assembly of the Pink Ipe (Handroanthus impetiginosus, Bignoniaceae), a highly valued, ecologically keystone Neotropical timber forest tree.</title>
        <authorList>
            <person name="Silva-Junior O.B."/>
            <person name="Grattapaglia D."/>
            <person name="Novaes E."/>
            <person name="Collevatti R.G."/>
        </authorList>
    </citation>
    <scope>NUCLEOTIDE SEQUENCE [LARGE SCALE GENOMIC DNA]</scope>
    <source>
        <strain evidence="2">cv. UFG-1</strain>
    </source>
</reference>
<keyword evidence="2" id="KW-1185">Reference proteome</keyword>
<dbReference type="STRING" id="429701.A0A2G9HZK4"/>
<evidence type="ECO:0000313" key="1">
    <source>
        <dbReference type="EMBL" id="PIN22939.1"/>
    </source>
</evidence>
<organism evidence="1 2">
    <name type="scientific">Handroanthus impetiginosus</name>
    <dbReference type="NCBI Taxonomy" id="429701"/>
    <lineage>
        <taxon>Eukaryota</taxon>
        <taxon>Viridiplantae</taxon>
        <taxon>Streptophyta</taxon>
        <taxon>Embryophyta</taxon>
        <taxon>Tracheophyta</taxon>
        <taxon>Spermatophyta</taxon>
        <taxon>Magnoliopsida</taxon>
        <taxon>eudicotyledons</taxon>
        <taxon>Gunneridae</taxon>
        <taxon>Pentapetalae</taxon>
        <taxon>asterids</taxon>
        <taxon>lamiids</taxon>
        <taxon>Lamiales</taxon>
        <taxon>Bignoniaceae</taxon>
        <taxon>Crescentiina</taxon>
        <taxon>Tabebuia alliance</taxon>
        <taxon>Handroanthus</taxon>
    </lineage>
</organism>
<sequence>MTMWEDWVRTHTDAKGLGNKQFPYYNDLHFLFGNRGTRKGNNNELDGDKVLDDEENDATANLMVGDSLDEDDRGNYEAFQGGSFDEVVEYYKKSQTQRDCIRNASNGANKSNDENLLEDVNIRTDTQHCASTTRVSNKMSCNNGSGSSEIRELAKIFETFLDKYQ</sequence>
<accession>A0A2G9HZK4</accession>
<dbReference type="OrthoDB" id="1748457at2759"/>